<dbReference type="Gene3D" id="2.160.20.70">
    <property type="match status" value="1"/>
</dbReference>
<feature type="transmembrane region" description="Helical" evidence="3">
    <location>
        <begin position="67"/>
        <end position="87"/>
    </location>
</feature>
<dbReference type="WBParaSite" id="TCLT_0000618001-mRNA-1">
    <property type="protein sequence ID" value="TCLT_0000618001-mRNA-1"/>
    <property type="gene ID" value="TCLT_0000618001"/>
</dbReference>
<organism evidence="7">
    <name type="scientific">Thelazia callipaeda</name>
    <name type="common">Oriental eyeworm</name>
    <name type="synonym">Parasitic nematode</name>
    <dbReference type="NCBI Taxonomy" id="103827"/>
    <lineage>
        <taxon>Eukaryota</taxon>
        <taxon>Metazoa</taxon>
        <taxon>Ecdysozoa</taxon>
        <taxon>Nematoda</taxon>
        <taxon>Chromadorea</taxon>
        <taxon>Rhabditida</taxon>
        <taxon>Spirurina</taxon>
        <taxon>Spiruromorpha</taxon>
        <taxon>Thelazioidea</taxon>
        <taxon>Thelaziidae</taxon>
        <taxon>Thelazia</taxon>
    </lineage>
</organism>
<feature type="domain" description="C-CAP/cofactor C-like" evidence="4">
    <location>
        <begin position="248"/>
        <end position="398"/>
    </location>
</feature>
<dbReference type="AlphaFoldDB" id="A0A0N5D069"/>
<dbReference type="Pfam" id="PF06374">
    <property type="entry name" value="NDUF_C2"/>
    <property type="match status" value="1"/>
</dbReference>
<dbReference type="GO" id="GO:0007021">
    <property type="term" value="P:tubulin complex assembly"/>
    <property type="evidence" value="ECO:0007669"/>
    <property type="project" value="TreeGrafter"/>
</dbReference>
<dbReference type="OMA" id="QQVRIHT"/>
<dbReference type="SMART" id="SM00673">
    <property type="entry name" value="CARP"/>
    <property type="match status" value="2"/>
</dbReference>
<comment type="similarity">
    <text evidence="1">Belongs to the TBCC family.</text>
</comment>
<evidence type="ECO:0000313" key="7">
    <source>
        <dbReference type="WBParaSite" id="TCLT_0000618001-mRNA-1"/>
    </source>
</evidence>
<dbReference type="Pfam" id="PF07986">
    <property type="entry name" value="TBCC"/>
    <property type="match status" value="1"/>
</dbReference>
<name>A0A0N5D069_THECL</name>
<dbReference type="OrthoDB" id="194775at2759"/>
<evidence type="ECO:0000256" key="1">
    <source>
        <dbReference type="ARBA" id="ARBA00008848"/>
    </source>
</evidence>
<keyword evidence="2" id="KW-0143">Chaperone</keyword>
<dbReference type="EMBL" id="UYYF01004395">
    <property type="protein sequence ID" value="VDN03494.1"/>
    <property type="molecule type" value="Genomic_DNA"/>
</dbReference>
<evidence type="ECO:0000256" key="2">
    <source>
        <dbReference type="ARBA" id="ARBA00023186"/>
    </source>
</evidence>
<sequence>MLRSSTLDQKELKRRESFLRDNTRPLKLGDPTTWPRRWGVSLFGIGTGLLSWKYYTDWSRKPFFYSFFARFAALMFLGGVGYVVGALREYHYKTRDAVIEHYISLHPNDFSHLIDYDLFIKKRQRVLARLEARHSQQTVGVKKLSTSTDFDDLLTKVSQLISSSDSSIKPEFLHELETALTIMPPGHQSRRMKEALNVLRSRMQEQVGLASHQSVFSFAAESNATELPKSQTTVAESNALELPQSKTPIAGSISLGTNQTVVRLQTQSAVQMIDKHDEEITLVGNDNDEVVISNVVKCIVRVPFRASAVHMKSVKHTTLVFAPVRTSFLIRNCEDLTMAVAAQQVRIHDSHEIRLYIEVRAALIIEDCDGIQIAPYNVVGFQSRVENDSWCNVYDFSWLSTEEHSPNWKMMTENLDKCFNL</sequence>
<proteinExistence type="inferred from homology"/>
<accession>A0A0N5D069</accession>
<evidence type="ECO:0000313" key="6">
    <source>
        <dbReference type="Proteomes" id="UP000276776"/>
    </source>
</evidence>
<dbReference type="InterPro" id="IPR012945">
    <property type="entry name" value="Tubulin-bd_cofactor_C_dom"/>
</dbReference>
<protein>
    <submittedName>
        <fullName evidence="7">C-CAP/cofactor C-like domain-containing protein</fullName>
    </submittedName>
</protein>
<dbReference type="InterPro" id="IPR027684">
    <property type="entry name" value="TBCC"/>
</dbReference>
<evidence type="ECO:0000256" key="3">
    <source>
        <dbReference type="SAM" id="Phobius"/>
    </source>
</evidence>
<dbReference type="PANTHER" id="PTHR15139">
    <property type="entry name" value="TUBULIN FOLDING COFACTOR C"/>
    <property type="match status" value="1"/>
</dbReference>
<evidence type="ECO:0000313" key="5">
    <source>
        <dbReference type="EMBL" id="VDN03494.1"/>
    </source>
</evidence>
<dbReference type="PROSITE" id="PS51329">
    <property type="entry name" value="C_CAP_COFACTOR_C"/>
    <property type="match status" value="1"/>
</dbReference>
<dbReference type="InterPro" id="IPR016098">
    <property type="entry name" value="CAP/MinC_C"/>
</dbReference>
<reference evidence="5 6" key="2">
    <citation type="submission" date="2018-11" db="EMBL/GenBank/DDBJ databases">
        <authorList>
            <consortium name="Pathogen Informatics"/>
        </authorList>
    </citation>
    <scope>NUCLEOTIDE SEQUENCE [LARGE SCALE GENOMIC DNA]</scope>
</reference>
<dbReference type="PANTHER" id="PTHR15139:SF0">
    <property type="entry name" value="TUBULIN-SPECIFIC CHAPERONE C"/>
    <property type="match status" value="1"/>
</dbReference>
<dbReference type="InterPro" id="IPR006599">
    <property type="entry name" value="CARP_motif"/>
</dbReference>
<reference evidence="7" key="1">
    <citation type="submission" date="2017-02" db="UniProtKB">
        <authorList>
            <consortium name="WormBaseParasite"/>
        </authorList>
    </citation>
    <scope>IDENTIFICATION</scope>
</reference>
<keyword evidence="3" id="KW-0472">Membrane</keyword>
<gene>
    <name evidence="5" type="ORF">TCLT_LOCUS6169</name>
</gene>
<dbReference type="STRING" id="103827.A0A0N5D069"/>
<evidence type="ECO:0000259" key="4">
    <source>
        <dbReference type="PROSITE" id="PS51329"/>
    </source>
</evidence>
<dbReference type="GO" id="GO:0007023">
    <property type="term" value="P:post-chaperonin tubulin folding pathway"/>
    <property type="evidence" value="ECO:0007669"/>
    <property type="project" value="InterPro"/>
</dbReference>
<keyword evidence="3" id="KW-0812">Transmembrane</keyword>
<keyword evidence="3" id="KW-1133">Transmembrane helix</keyword>
<dbReference type="GO" id="GO:0006120">
    <property type="term" value="P:mitochondrial electron transport, NADH to ubiquinone"/>
    <property type="evidence" value="ECO:0007669"/>
    <property type="project" value="InterPro"/>
</dbReference>
<dbReference type="InterPro" id="IPR017901">
    <property type="entry name" value="C-CAP_CF_C-like"/>
</dbReference>
<keyword evidence="6" id="KW-1185">Reference proteome</keyword>
<dbReference type="Proteomes" id="UP000276776">
    <property type="component" value="Unassembled WGS sequence"/>
</dbReference>
<dbReference type="InterPro" id="IPR009423">
    <property type="entry name" value="NDUC2"/>
</dbReference>
<dbReference type="GO" id="GO:0005743">
    <property type="term" value="C:mitochondrial inner membrane"/>
    <property type="evidence" value="ECO:0007669"/>
    <property type="project" value="InterPro"/>
</dbReference>